<organism evidence="3 4">
    <name type="scientific">Anaerohalosphaera lusitana</name>
    <dbReference type="NCBI Taxonomy" id="1936003"/>
    <lineage>
        <taxon>Bacteria</taxon>
        <taxon>Pseudomonadati</taxon>
        <taxon>Planctomycetota</taxon>
        <taxon>Phycisphaerae</taxon>
        <taxon>Sedimentisphaerales</taxon>
        <taxon>Anaerohalosphaeraceae</taxon>
        <taxon>Anaerohalosphaera</taxon>
    </lineage>
</organism>
<dbReference type="STRING" id="1936003.STSP2_02124"/>
<sequence length="392" mass="43928">MIKVAIILERADIALGGAERSIFELTRCLRANGVDVTLLAAKGKAQSGEVQILCTRKGKRITFKRFGKLLRRHFAENTYDIIHSTLPYDFADIYQPRGGSYPESIIQNAASYESAFKTRYKKLTHFTNLRRTQLVLAEKRLCRPQCSTIVAALSEYVKSQFVKHYHLSADRVRVIHNGVKLVTKLEPDAAKALQSQVRAKLGIAPGDKATLFLFAANNFRLKGLAQLIQALATVRKIDTEAEPYVVVAGSDSSQKYRAIAKDLNVANRIVFLGSLRSIQNALEITDLAVLPTFYDPCSRFILEALARGKPAITTKYNGAGEAFTDTVHGKRVDDPRNTEQLAQAMTYFCNEDNLRNAKHAIKEDGLAEKVSIDRHSREIIELYKDILKRKRS</sequence>
<feature type="domain" description="Glycosyltransferase subfamily 4-like N-terminal" evidence="2">
    <location>
        <begin position="16"/>
        <end position="180"/>
    </location>
</feature>
<keyword evidence="3" id="KW-0808">Transferase</keyword>
<name>A0A1U9NMB6_9BACT</name>
<evidence type="ECO:0000259" key="1">
    <source>
        <dbReference type="Pfam" id="PF00534"/>
    </source>
</evidence>
<gene>
    <name evidence="3" type="primary">rfaG</name>
    <name evidence="3" type="ORF">STSP2_02124</name>
</gene>
<dbReference type="CDD" id="cd03801">
    <property type="entry name" value="GT4_PimA-like"/>
    <property type="match status" value="1"/>
</dbReference>
<dbReference type="Proteomes" id="UP000189674">
    <property type="component" value="Chromosome"/>
</dbReference>
<dbReference type="SUPFAM" id="SSF53756">
    <property type="entry name" value="UDP-Glycosyltransferase/glycogen phosphorylase"/>
    <property type="match status" value="1"/>
</dbReference>
<keyword evidence="4" id="KW-1185">Reference proteome</keyword>
<evidence type="ECO:0000313" key="3">
    <source>
        <dbReference type="EMBL" id="AQT68947.1"/>
    </source>
</evidence>
<proteinExistence type="predicted"/>
<evidence type="ECO:0000259" key="2">
    <source>
        <dbReference type="Pfam" id="PF13439"/>
    </source>
</evidence>
<dbReference type="Pfam" id="PF00534">
    <property type="entry name" value="Glycos_transf_1"/>
    <property type="match status" value="1"/>
</dbReference>
<dbReference type="OrthoDB" id="9795068at2"/>
<evidence type="ECO:0000313" key="4">
    <source>
        <dbReference type="Proteomes" id="UP000189674"/>
    </source>
</evidence>
<dbReference type="Gene3D" id="3.40.50.2000">
    <property type="entry name" value="Glycogen Phosphorylase B"/>
    <property type="match status" value="2"/>
</dbReference>
<dbReference type="KEGG" id="alus:STSP2_02124"/>
<dbReference type="Pfam" id="PF13439">
    <property type="entry name" value="Glyco_transf_4"/>
    <property type="match status" value="1"/>
</dbReference>
<dbReference type="PANTHER" id="PTHR12526">
    <property type="entry name" value="GLYCOSYLTRANSFERASE"/>
    <property type="match status" value="1"/>
</dbReference>
<reference evidence="4" key="1">
    <citation type="submission" date="2017-02" db="EMBL/GenBank/DDBJ databases">
        <title>Comparative genomics and description of representatives of a novel lineage of planctomycetes thriving in anoxic sediments.</title>
        <authorList>
            <person name="Spring S."/>
            <person name="Bunk B."/>
            <person name="Sproer C."/>
        </authorList>
    </citation>
    <scope>NUCLEOTIDE SEQUENCE [LARGE SCALE GENOMIC DNA]</scope>
    <source>
        <strain evidence="4">ST-NAGAB-D1</strain>
    </source>
</reference>
<dbReference type="RefSeq" id="WP_146662362.1">
    <property type="nucleotide sequence ID" value="NZ_CP019791.1"/>
</dbReference>
<dbReference type="InterPro" id="IPR001296">
    <property type="entry name" value="Glyco_trans_1"/>
</dbReference>
<dbReference type="AlphaFoldDB" id="A0A1U9NMB6"/>
<feature type="domain" description="Glycosyl transferase family 1" evidence="1">
    <location>
        <begin position="207"/>
        <end position="356"/>
    </location>
</feature>
<dbReference type="InterPro" id="IPR028098">
    <property type="entry name" value="Glyco_trans_4-like_N"/>
</dbReference>
<dbReference type="EC" id="2.4.-.-" evidence="3"/>
<protein>
    <submittedName>
        <fullName evidence="3">Lipopolysaccharide core biosynthesis protein RfaG</fullName>
        <ecNumber evidence="3">2.4.-.-</ecNumber>
    </submittedName>
</protein>
<dbReference type="EMBL" id="CP019791">
    <property type="protein sequence ID" value="AQT68947.1"/>
    <property type="molecule type" value="Genomic_DNA"/>
</dbReference>
<dbReference type="GO" id="GO:0016757">
    <property type="term" value="F:glycosyltransferase activity"/>
    <property type="evidence" value="ECO:0007669"/>
    <property type="project" value="UniProtKB-KW"/>
</dbReference>
<keyword evidence="3" id="KW-0328">Glycosyltransferase</keyword>
<accession>A0A1U9NMB6</accession>